<evidence type="ECO:0000313" key="3">
    <source>
        <dbReference type="Proteomes" id="UP000196842"/>
    </source>
</evidence>
<feature type="region of interest" description="Disordered" evidence="1">
    <location>
        <begin position="85"/>
        <end position="104"/>
    </location>
</feature>
<proteinExistence type="predicted"/>
<gene>
    <name evidence="2" type="ORF">CFBP1590_0084</name>
</gene>
<sequence>MCNAWNHPKNCSCGWGGDGHTGRSPNAIGAAVIQNSWLISLTNTYHSYVDPNASCPVCGGAVFFYQSATGGRVFFDELGPPWPKHPCTDTTSRPRKAPPVSREKSQLDGYAWQRAGWQPFVIESVVGIDKDYLKLIGVKQGQGLRLSLYLRRVVTHHQHQQVLSEHNLAHIRALSGSHFQLSILLPQGSSTTLDAHSLLAQARDAQSTPADSTKPNRSGGQTAPSIKSPNPRRDKAQREPKKPSGRVAATTIMALAFRKAQDIQTDP</sequence>
<protein>
    <submittedName>
        <fullName evidence="2">Uncharacterized protein</fullName>
    </submittedName>
</protein>
<evidence type="ECO:0000256" key="1">
    <source>
        <dbReference type="SAM" id="MobiDB-lite"/>
    </source>
</evidence>
<feature type="compositionally biased region" description="Polar residues" evidence="1">
    <location>
        <begin position="204"/>
        <end position="228"/>
    </location>
</feature>
<name>A0A1Y6JCU7_PSEVI</name>
<organism evidence="2 3">
    <name type="scientific">Pseudomonas viridiflava</name>
    <name type="common">Phytomonas viridiflava</name>
    <dbReference type="NCBI Taxonomy" id="33069"/>
    <lineage>
        <taxon>Bacteria</taxon>
        <taxon>Pseudomonadati</taxon>
        <taxon>Pseudomonadota</taxon>
        <taxon>Gammaproteobacteria</taxon>
        <taxon>Pseudomonadales</taxon>
        <taxon>Pseudomonadaceae</taxon>
        <taxon>Pseudomonas</taxon>
    </lineage>
</organism>
<dbReference type="EMBL" id="LT855380">
    <property type="protein sequence ID" value="SMS07669.1"/>
    <property type="molecule type" value="Genomic_DNA"/>
</dbReference>
<accession>A0A1Y6JCU7</accession>
<feature type="compositionally biased region" description="Basic and acidic residues" evidence="1">
    <location>
        <begin position="231"/>
        <end position="242"/>
    </location>
</feature>
<dbReference type="KEGG" id="pvd:CFBP1590_0084"/>
<evidence type="ECO:0000313" key="2">
    <source>
        <dbReference type="EMBL" id="SMS07669.1"/>
    </source>
</evidence>
<dbReference type="AlphaFoldDB" id="A0A1Y6JCU7"/>
<dbReference type="Proteomes" id="UP000196842">
    <property type="component" value="Chromosome I"/>
</dbReference>
<feature type="region of interest" description="Disordered" evidence="1">
    <location>
        <begin position="202"/>
        <end position="251"/>
    </location>
</feature>
<reference evidence="2 3" key="1">
    <citation type="submission" date="2017-05" db="EMBL/GenBank/DDBJ databases">
        <authorList>
            <person name="Song R."/>
            <person name="Chenine A.L."/>
            <person name="Ruprecht R.M."/>
        </authorList>
    </citation>
    <scope>NUCLEOTIDE SEQUENCE [LARGE SCALE GENOMIC DNA]</scope>
    <source>
        <strain evidence="2 3">CFBP 1590</strain>
    </source>
</reference>